<organism evidence="8 9">
    <name type="scientific">Actinotalea ferrariae CF5-4</name>
    <dbReference type="NCBI Taxonomy" id="948458"/>
    <lineage>
        <taxon>Bacteria</taxon>
        <taxon>Bacillati</taxon>
        <taxon>Actinomycetota</taxon>
        <taxon>Actinomycetes</taxon>
        <taxon>Micrococcales</taxon>
        <taxon>Cellulomonadaceae</taxon>
        <taxon>Actinotalea</taxon>
    </lineage>
</organism>
<dbReference type="Pfam" id="PF00528">
    <property type="entry name" value="BPD_transp_1"/>
    <property type="match status" value="1"/>
</dbReference>
<evidence type="ECO:0000256" key="6">
    <source>
        <dbReference type="RuleBase" id="RU363032"/>
    </source>
</evidence>
<proteinExistence type="inferred from homology"/>
<dbReference type="GO" id="GO:0031460">
    <property type="term" value="P:glycine betaine transport"/>
    <property type="evidence" value="ECO:0007669"/>
    <property type="project" value="TreeGrafter"/>
</dbReference>
<dbReference type="OrthoDB" id="5244012at2"/>
<dbReference type="InterPro" id="IPR000515">
    <property type="entry name" value="MetI-like"/>
</dbReference>
<evidence type="ECO:0000256" key="3">
    <source>
        <dbReference type="ARBA" id="ARBA00022692"/>
    </source>
</evidence>
<dbReference type="PROSITE" id="PS50928">
    <property type="entry name" value="ABC_TM1"/>
    <property type="match status" value="1"/>
</dbReference>
<keyword evidence="3 6" id="KW-0812">Transmembrane</keyword>
<feature type="transmembrane region" description="Helical" evidence="6">
    <location>
        <begin position="97"/>
        <end position="116"/>
    </location>
</feature>
<evidence type="ECO:0000259" key="7">
    <source>
        <dbReference type="PROSITE" id="PS50928"/>
    </source>
</evidence>
<gene>
    <name evidence="8" type="ORF">N866_18070</name>
</gene>
<keyword evidence="4 6" id="KW-1133">Transmembrane helix</keyword>
<comment type="caution">
    <text evidence="8">The sequence shown here is derived from an EMBL/GenBank/DDBJ whole genome shotgun (WGS) entry which is preliminary data.</text>
</comment>
<name>A0A021VXI7_9CELL</name>
<feature type="transmembrane region" description="Helical" evidence="6">
    <location>
        <begin position="34"/>
        <end position="56"/>
    </location>
</feature>
<dbReference type="Proteomes" id="UP000019753">
    <property type="component" value="Unassembled WGS sequence"/>
</dbReference>
<dbReference type="EMBL" id="AXCW01000066">
    <property type="protein sequence ID" value="EYR63807.1"/>
    <property type="molecule type" value="Genomic_DNA"/>
</dbReference>
<evidence type="ECO:0000313" key="9">
    <source>
        <dbReference type="Proteomes" id="UP000019753"/>
    </source>
</evidence>
<dbReference type="GO" id="GO:0055085">
    <property type="term" value="P:transmembrane transport"/>
    <property type="evidence" value="ECO:0007669"/>
    <property type="project" value="InterPro"/>
</dbReference>
<sequence>MRDDDVLGAAIRWLNDPLVWQGPGGVLARTVEHLGMAGAAVLLAAAVALPLGVWLGHQGRGGAWLIPLTNTSLALPTLALLMIFASSGLGFGNRPTIIALAVFAAPPILANAWTAVREVDRSVREAARGMGMSSARSLARVELPLALPLVAAGLRTAAVQVVASVSLAAFVGGGGLGRFLVDGFGTRRYGQVLAAAVLIALLCVLVEAVLALGQRLLTPVPLRTGRGAVARS</sequence>
<keyword evidence="9" id="KW-1185">Reference proteome</keyword>
<evidence type="ECO:0000256" key="1">
    <source>
        <dbReference type="ARBA" id="ARBA00004141"/>
    </source>
</evidence>
<protein>
    <submittedName>
        <fullName evidence="8">ABC transporter permease</fullName>
    </submittedName>
</protein>
<dbReference type="PANTHER" id="PTHR30177:SF33">
    <property type="entry name" value="POSSIBLE OSMOPROTECTANT (GLYCINE BETAINE_CARNITINE_CHOLINE_L-PROLINE) TRANSPORT INTEGRAL MEMBRANE PROTEIN ABC TRANSPORTER PROZ"/>
    <property type="match status" value="1"/>
</dbReference>
<feature type="transmembrane region" description="Helical" evidence="6">
    <location>
        <begin position="63"/>
        <end position="85"/>
    </location>
</feature>
<evidence type="ECO:0000256" key="4">
    <source>
        <dbReference type="ARBA" id="ARBA00022989"/>
    </source>
</evidence>
<keyword evidence="2 6" id="KW-0813">Transport</keyword>
<feature type="domain" description="ABC transmembrane type-1" evidence="7">
    <location>
        <begin position="30"/>
        <end position="210"/>
    </location>
</feature>
<dbReference type="RefSeq" id="WP_034225071.1">
    <property type="nucleotide sequence ID" value="NZ_AXCW01000066.1"/>
</dbReference>
<reference evidence="8 9" key="1">
    <citation type="submission" date="2014-01" db="EMBL/GenBank/DDBJ databases">
        <title>Actinotalea ferrariae CF5-4.</title>
        <authorList>
            <person name="Chen F."/>
            <person name="Li Y."/>
            <person name="Wang G."/>
        </authorList>
    </citation>
    <scope>NUCLEOTIDE SEQUENCE [LARGE SCALE GENOMIC DNA]</scope>
    <source>
        <strain evidence="8 9">CF5-4</strain>
    </source>
</reference>
<dbReference type="Gene3D" id="1.10.3720.10">
    <property type="entry name" value="MetI-like"/>
    <property type="match status" value="1"/>
</dbReference>
<comment type="similarity">
    <text evidence="6">Belongs to the binding-protein-dependent transport system permease family.</text>
</comment>
<dbReference type="CDD" id="cd06261">
    <property type="entry name" value="TM_PBP2"/>
    <property type="match status" value="1"/>
</dbReference>
<feature type="transmembrane region" description="Helical" evidence="6">
    <location>
        <begin position="161"/>
        <end position="181"/>
    </location>
</feature>
<dbReference type="InterPro" id="IPR051204">
    <property type="entry name" value="ABC_transp_perm/SBD"/>
</dbReference>
<dbReference type="AlphaFoldDB" id="A0A021VXI7"/>
<evidence type="ECO:0000256" key="5">
    <source>
        <dbReference type="ARBA" id="ARBA00023136"/>
    </source>
</evidence>
<evidence type="ECO:0000256" key="2">
    <source>
        <dbReference type="ARBA" id="ARBA00022448"/>
    </source>
</evidence>
<dbReference type="SUPFAM" id="SSF161098">
    <property type="entry name" value="MetI-like"/>
    <property type="match status" value="1"/>
</dbReference>
<keyword evidence="5 6" id="KW-0472">Membrane</keyword>
<feature type="transmembrane region" description="Helical" evidence="6">
    <location>
        <begin position="193"/>
        <end position="213"/>
    </location>
</feature>
<comment type="subcellular location">
    <subcellularLocation>
        <location evidence="6">Cell membrane</location>
        <topology evidence="6">Multi-pass membrane protein</topology>
    </subcellularLocation>
    <subcellularLocation>
        <location evidence="1">Membrane</location>
        <topology evidence="1">Multi-pass membrane protein</topology>
    </subcellularLocation>
</comment>
<dbReference type="InterPro" id="IPR035906">
    <property type="entry name" value="MetI-like_sf"/>
</dbReference>
<accession>A0A021VXI7</accession>
<dbReference type="GO" id="GO:0005886">
    <property type="term" value="C:plasma membrane"/>
    <property type="evidence" value="ECO:0007669"/>
    <property type="project" value="UniProtKB-SubCell"/>
</dbReference>
<evidence type="ECO:0000313" key="8">
    <source>
        <dbReference type="EMBL" id="EYR63807.1"/>
    </source>
</evidence>
<dbReference type="PANTHER" id="PTHR30177">
    <property type="entry name" value="GLYCINE BETAINE/L-PROLINE TRANSPORT SYSTEM PERMEASE PROTEIN PROW"/>
    <property type="match status" value="1"/>
</dbReference>